<keyword evidence="2" id="KW-0624">Polysaccharide degradation</keyword>
<evidence type="ECO:0000256" key="7">
    <source>
        <dbReference type="PIRSR" id="PIRSR606710-2"/>
    </source>
</evidence>
<evidence type="ECO:0000256" key="1">
    <source>
        <dbReference type="ARBA" id="ARBA00009865"/>
    </source>
</evidence>
<evidence type="ECO:0000256" key="3">
    <source>
        <dbReference type="ARBA" id="ARBA00022801"/>
    </source>
</evidence>
<protein>
    <submittedName>
        <fullName evidence="9">Glycoside hydrolase family 43 protein</fullName>
    </submittedName>
</protein>
<dbReference type="AlphaFoldDB" id="A0AAE3LMB8"/>
<proteinExistence type="inferred from homology"/>
<evidence type="ECO:0000313" key="10">
    <source>
        <dbReference type="Proteomes" id="UP001209317"/>
    </source>
</evidence>
<feature type="active site" description="Proton donor" evidence="6">
    <location>
        <position position="195"/>
    </location>
</feature>
<evidence type="ECO:0000256" key="6">
    <source>
        <dbReference type="PIRSR" id="PIRSR606710-1"/>
    </source>
</evidence>
<dbReference type="Gene3D" id="2.115.10.20">
    <property type="entry name" value="Glycosyl hydrolase domain, family 43"/>
    <property type="match status" value="1"/>
</dbReference>
<dbReference type="PROSITE" id="PS51257">
    <property type="entry name" value="PROKAR_LIPOPROTEIN"/>
    <property type="match status" value="1"/>
</dbReference>
<comment type="caution">
    <text evidence="9">The sequence shown here is derived from an EMBL/GenBank/DDBJ whole genome shotgun (WGS) entry which is preliminary data.</text>
</comment>
<evidence type="ECO:0000256" key="5">
    <source>
        <dbReference type="ARBA" id="ARBA00023295"/>
    </source>
</evidence>
<evidence type="ECO:0000256" key="8">
    <source>
        <dbReference type="RuleBase" id="RU361187"/>
    </source>
</evidence>
<sequence>MMNIKVLKFILISLIFCSCKSRQPQNGTIISLADPTIFADKGIYYLYGTAEPDGFRVYTSRDKLNWKKESYVLRKGTAYGTHGFWAPQVFSYNSLYYMAYTANENIAIASAQKPTGNFTNKNKPLPAPLKQIDPFVFFDGGKIYLYHVRLNNGNRIYVAELNADLSSIKEETLRECIAAEDGWENTQQVAWPVAEGPTVFKHENLYYLVYSANDFRNPDYAVGYAVSASPVGPWKKYEGNPVISKSIVGINGTGHGDILFERNKMQYVFHTHASNEKVGNRKTAIIDLAFRNVHGKKILKADKKSFRFLRATD</sequence>
<dbReference type="PANTHER" id="PTHR43772:SF2">
    <property type="entry name" value="PUTATIVE (AFU_ORTHOLOGUE AFUA_2G04480)-RELATED"/>
    <property type="match status" value="1"/>
</dbReference>
<name>A0AAE3LMB8_9BACT</name>
<evidence type="ECO:0000256" key="2">
    <source>
        <dbReference type="ARBA" id="ARBA00022651"/>
    </source>
</evidence>
<dbReference type="PANTHER" id="PTHR43772">
    <property type="entry name" value="ENDO-1,4-BETA-XYLANASE"/>
    <property type="match status" value="1"/>
</dbReference>
<keyword evidence="2" id="KW-0858">Xylan degradation</keyword>
<keyword evidence="10" id="KW-1185">Reference proteome</keyword>
<dbReference type="InterPro" id="IPR006710">
    <property type="entry name" value="Glyco_hydro_43"/>
</dbReference>
<feature type="site" description="Important for catalytic activity, responsible for pKa modulation of the active site Glu and correct orientation of both the proton donor and substrate" evidence="7">
    <location>
        <position position="133"/>
    </location>
</feature>
<keyword evidence="5 8" id="KW-0326">Glycosidase</keyword>
<gene>
    <name evidence="9" type="ORF">OD355_04045</name>
</gene>
<keyword evidence="3 8" id="KW-0378">Hydrolase</keyword>
<comment type="similarity">
    <text evidence="1 8">Belongs to the glycosyl hydrolase 43 family.</text>
</comment>
<dbReference type="EMBL" id="JAOTPL010000004">
    <property type="protein sequence ID" value="MCU7693686.1"/>
    <property type="molecule type" value="Genomic_DNA"/>
</dbReference>
<feature type="active site" description="Proton acceptor" evidence="6">
    <location>
        <position position="34"/>
    </location>
</feature>
<dbReference type="RefSeq" id="WP_263037173.1">
    <property type="nucleotide sequence ID" value="NZ_JAOTPL010000004.1"/>
</dbReference>
<dbReference type="SUPFAM" id="SSF75005">
    <property type="entry name" value="Arabinanase/levansucrase/invertase"/>
    <property type="match status" value="1"/>
</dbReference>
<dbReference type="Pfam" id="PF04616">
    <property type="entry name" value="Glyco_hydro_43"/>
    <property type="match status" value="1"/>
</dbReference>
<accession>A0AAE3LMB8</accession>
<dbReference type="GO" id="GO:0004553">
    <property type="term" value="F:hydrolase activity, hydrolyzing O-glycosyl compounds"/>
    <property type="evidence" value="ECO:0007669"/>
    <property type="project" value="InterPro"/>
</dbReference>
<dbReference type="InterPro" id="IPR023296">
    <property type="entry name" value="Glyco_hydro_beta-prop_sf"/>
</dbReference>
<evidence type="ECO:0000313" key="9">
    <source>
        <dbReference type="EMBL" id="MCU7693686.1"/>
    </source>
</evidence>
<organism evidence="9 10">
    <name type="scientific">Haoranjiania flava</name>
    <dbReference type="NCBI Taxonomy" id="1856322"/>
    <lineage>
        <taxon>Bacteria</taxon>
        <taxon>Pseudomonadati</taxon>
        <taxon>Bacteroidota</taxon>
        <taxon>Chitinophagia</taxon>
        <taxon>Chitinophagales</taxon>
        <taxon>Chitinophagaceae</taxon>
        <taxon>Haoranjiania</taxon>
    </lineage>
</organism>
<dbReference type="InterPro" id="IPR052176">
    <property type="entry name" value="Glycosyl_Hydrlase_43_Enz"/>
</dbReference>
<keyword evidence="4" id="KW-0119">Carbohydrate metabolism</keyword>
<dbReference type="CDD" id="cd08991">
    <property type="entry name" value="GH43_HoAraf43-like"/>
    <property type="match status" value="1"/>
</dbReference>
<dbReference type="Proteomes" id="UP001209317">
    <property type="component" value="Unassembled WGS sequence"/>
</dbReference>
<evidence type="ECO:0000256" key="4">
    <source>
        <dbReference type="ARBA" id="ARBA00023277"/>
    </source>
</evidence>
<dbReference type="GO" id="GO:0045493">
    <property type="term" value="P:xylan catabolic process"/>
    <property type="evidence" value="ECO:0007669"/>
    <property type="project" value="UniProtKB-KW"/>
</dbReference>
<reference evidence="9" key="1">
    <citation type="submission" date="2022-10" db="EMBL/GenBank/DDBJ databases">
        <authorList>
            <person name="Kim H.S."/>
            <person name="Kim J.-S."/>
            <person name="Suh M.K."/>
            <person name="Eom M.K."/>
            <person name="Lee J.-S."/>
        </authorList>
    </citation>
    <scope>NUCLEOTIDE SEQUENCE</scope>
    <source>
        <strain evidence="9">LIP-5</strain>
    </source>
</reference>